<dbReference type="GO" id="GO:0009253">
    <property type="term" value="P:peptidoglycan catabolic process"/>
    <property type="evidence" value="ECO:0007669"/>
    <property type="project" value="InterPro"/>
</dbReference>
<name>A0A941E5G6_9ACTN</name>
<keyword evidence="8 13" id="KW-0378">Hydrolase</keyword>
<dbReference type="InterPro" id="IPR018077">
    <property type="entry name" value="Glyco_hydro_fam25_subgr"/>
</dbReference>
<comment type="subcellular location">
    <subcellularLocation>
        <location evidence="2">Secreted</location>
    </subcellularLocation>
</comment>
<keyword evidence="7" id="KW-0081">Bacteriolytic enzyme</keyword>
<evidence type="ECO:0000256" key="12">
    <source>
        <dbReference type="SAM" id="MobiDB-lite"/>
    </source>
</evidence>
<evidence type="ECO:0000256" key="1">
    <source>
        <dbReference type="ARBA" id="ARBA00000632"/>
    </source>
</evidence>
<protein>
    <recommendedName>
        <fullName evidence="4">lysozyme</fullName>
        <ecNumber evidence="4">3.2.1.17</ecNumber>
    </recommendedName>
</protein>
<comment type="similarity">
    <text evidence="3">Belongs to the glycosyl hydrolase 25 family.</text>
</comment>
<keyword evidence="14" id="KW-1185">Reference proteome</keyword>
<evidence type="ECO:0000313" key="13">
    <source>
        <dbReference type="EMBL" id="MBR7825466.1"/>
    </source>
</evidence>
<keyword evidence="5" id="KW-0964">Secreted</keyword>
<dbReference type="EC" id="3.2.1.17" evidence="4"/>
<organism evidence="13 14">
    <name type="scientific">Actinospica acidithermotolerans</name>
    <dbReference type="NCBI Taxonomy" id="2828514"/>
    <lineage>
        <taxon>Bacteria</taxon>
        <taxon>Bacillati</taxon>
        <taxon>Actinomycetota</taxon>
        <taxon>Actinomycetes</taxon>
        <taxon>Catenulisporales</taxon>
        <taxon>Actinospicaceae</taxon>
        <taxon>Actinospica</taxon>
    </lineage>
</organism>
<dbReference type="PANTHER" id="PTHR34135:SF2">
    <property type="entry name" value="LYSOZYME"/>
    <property type="match status" value="1"/>
</dbReference>
<dbReference type="InterPro" id="IPR002053">
    <property type="entry name" value="Glyco_hydro_25"/>
</dbReference>
<dbReference type="GO" id="GO:0042742">
    <property type="term" value="P:defense response to bacterium"/>
    <property type="evidence" value="ECO:0007669"/>
    <property type="project" value="UniProtKB-KW"/>
</dbReference>
<evidence type="ECO:0000256" key="6">
    <source>
        <dbReference type="ARBA" id="ARBA00022529"/>
    </source>
</evidence>
<dbReference type="GO" id="GO:0003796">
    <property type="term" value="F:lysozyme activity"/>
    <property type="evidence" value="ECO:0007669"/>
    <property type="project" value="UniProtKB-EC"/>
</dbReference>
<keyword evidence="9" id="KW-1015">Disulfide bond</keyword>
<keyword evidence="10" id="KW-0326">Glycosidase</keyword>
<dbReference type="FunFam" id="3.20.20.80:FF:000060">
    <property type="entry name" value="Lysozyme M1"/>
    <property type="match status" value="1"/>
</dbReference>
<comment type="catalytic activity">
    <reaction evidence="1">
        <text>Hydrolysis of (1-&gt;4)-beta-linkages between N-acetylmuramic acid and N-acetyl-D-glucosamine residues in a peptidoglycan and between N-acetyl-D-glucosamine residues in chitodextrins.</text>
        <dbReference type="EC" id="3.2.1.17"/>
    </reaction>
</comment>
<evidence type="ECO:0000256" key="3">
    <source>
        <dbReference type="ARBA" id="ARBA00010646"/>
    </source>
</evidence>
<dbReference type="EMBL" id="JAGSOH010000006">
    <property type="protein sequence ID" value="MBR7825466.1"/>
    <property type="molecule type" value="Genomic_DNA"/>
</dbReference>
<feature type="compositionally biased region" description="Polar residues" evidence="12">
    <location>
        <begin position="1"/>
        <end position="10"/>
    </location>
</feature>
<dbReference type="GO" id="GO:0016052">
    <property type="term" value="P:carbohydrate catabolic process"/>
    <property type="evidence" value="ECO:0007669"/>
    <property type="project" value="TreeGrafter"/>
</dbReference>
<feature type="region of interest" description="Disordered" evidence="12">
    <location>
        <begin position="1"/>
        <end position="43"/>
    </location>
</feature>
<dbReference type="GO" id="GO:0016998">
    <property type="term" value="P:cell wall macromolecule catabolic process"/>
    <property type="evidence" value="ECO:0007669"/>
    <property type="project" value="InterPro"/>
</dbReference>
<dbReference type="Gene3D" id="3.20.20.80">
    <property type="entry name" value="Glycosidases"/>
    <property type="match status" value="1"/>
</dbReference>
<dbReference type="InterPro" id="IPR017853">
    <property type="entry name" value="GH"/>
</dbReference>
<comment type="function">
    <text evidence="11">This enzyme has both lysozyme (acetylmuramidase) and diacetylmuramidase activities.</text>
</comment>
<evidence type="ECO:0000256" key="11">
    <source>
        <dbReference type="ARBA" id="ARBA00055588"/>
    </source>
</evidence>
<evidence type="ECO:0000256" key="9">
    <source>
        <dbReference type="ARBA" id="ARBA00023157"/>
    </source>
</evidence>
<evidence type="ECO:0000256" key="5">
    <source>
        <dbReference type="ARBA" id="ARBA00022525"/>
    </source>
</evidence>
<dbReference type="GO" id="GO:0005576">
    <property type="term" value="C:extracellular region"/>
    <property type="evidence" value="ECO:0007669"/>
    <property type="project" value="UniProtKB-SubCell"/>
</dbReference>
<accession>A0A941E5G6</accession>
<evidence type="ECO:0000256" key="10">
    <source>
        <dbReference type="ARBA" id="ARBA00023295"/>
    </source>
</evidence>
<evidence type="ECO:0000256" key="8">
    <source>
        <dbReference type="ARBA" id="ARBA00022801"/>
    </source>
</evidence>
<gene>
    <name evidence="13" type="ORF">KDK95_04055</name>
</gene>
<dbReference type="PANTHER" id="PTHR34135">
    <property type="entry name" value="LYSOZYME"/>
    <property type="match status" value="1"/>
</dbReference>
<keyword evidence="6" id="KW-0929">Antimicrobial</keyword>
<dbReference type="GO" id="GO:0031640">
    <property type="term" value="P:killing of cells of another organism"/>
    <property type="evidence" value="ECO:0007669"/>
    <property type="project" value="UniProtKB-KW"/>
</dbReference>
<dbReference type="PROSITE" id="PS51904">
    <property type="entry name" value="GLYCOSYL_HYDROL_F25_2"/>
    <property type="match status" value="1"/>
</dbReference>
<comment type="caution">
    <text evidence="13">The sequence shown here is derived from an EMBL/GenBank/DDBJ whole genome shotgun (WGS) entry which is preliminary data.</text>
</comment>
<evidence type="ECO:0000256" key="4">
    <source>
        <dbReference type="ARBA" id="ARBA00012732"/>
    </source>
</evidence>
<sequence>MGTYRSSGSRSAPPWPGPATPSSLVAPTLPAPTPTTAMIPPSPVRGIDVSGYQRSIDWASVAPHVSFVYAKATEGKYYVNPQFTNEYNGPYDHGLIRGSYHFAIPSNSGGTVQADYFIAHGGGWSPDGKTLPGALDIEYNPYGPECYGLSASQMVNWIRDFTTEYAAREHAFPVIYSSTEWWKTCTGDATAFAADDPFWVANYARTGGKLPSGWPYYSFWQYSDSGSQPGDQDVFNGAYGQLQTLAGNG</sequence>
<evidence type="ECO:0000256" key="7">
    <source>
        <dbReference type="ARBA" id="ARBA00022638"/>
    </source>
</evidence>
<dbReference type="SUPFAM" id="SSF51445">
    <property type="entry name" value="(Trans)glycosidases"/>
    <property type="match status" value="1"/>
</dbReference>
<evidence type="ECO:0000313" key="14">
    <source>
        <dbReference type="Proteomes" id="UP000676325"/>
    </source>
</evidence>
<dbReference type="Proteomes" id="UP000676325">
    <property type="component" value="Unassembled WGS sequence"/>
</dbReference>
<proteinExistence type="inferred from homology"/>
<evidence type="ECO:0000256" key="2">
    <source>
        <dbReference type="ARBA" id="ARBA00004613"/>
    </source>
</evidence>
<dbReference type="Pfam" id="PF01183">
    <property type="entry name" value="Glyco_hydro_25"/>
    <property type="match status" value="1"/>
</dbReference>
<dbReference type="SMART" id="SM00641">
    <property type="entry name" value="Glyco_25"/>
    <property type="match status" value="1"/>
</dbReference>
<dbReference type="AlphaFoldDB" id="A0A941E5G6"/>
<reference evidence="13" key="1">
    <citation type="submission" date="2021-04" db="EMBL/GenBank/DDBJ databases">
        <title>Genome based classification of Actinospica acidithermotolerans sp. nov., an actinobacterium isolated from an Indonesian hot spring.</title>
        <authorList>
            <person name="Kusuma A.B."/>
            <person name="Putra K.E."/>
            <person name="Nafisah S."/>
            <person name="Loh J."/>
            <person name="Nouioui I."/>
            <person name="Goodfellow M."/>
        </authorList>
    </citation>
    <scope>NUCLEOTIDE SEQUENCE</scope>
    <source>
        <strain evidence="13">MGRD01-02</strain>
    </source>
</reference>